<keyword evidence="10" id="KW-0573">Peptidoglycan synthesis</keyword>
<dbReference type="InterPro" id="IPR036138">
    <property type="entry name" value="PBP_dimer_sf"/>
</dbReference>
<evidence type="ECO:0000256" key="12">
    <source>
        <dbReference type="ARBA" id="ARBA00023136"/>
    </source>
</evidence>
<dbReference type="PANTHER" id="PTHR30627">
    <property type="entry name" value="PEPTIDOGLYCAN D,D-TRANSPEPTIDASE"/>
    <property type="match status" value="1"/>
</dbReference>
<keyword evidence="19" id="KW-1185">Reference proteome</keyword>
<comment type="subcellular location">
    <subcellularLocation>
        <location evidence="2">Cell membrane</location>
    </subcellularLocation>
    <subcellularLocation>
        <location evidence="1">Membrane</location>
        <topology evidence="1">Single-pass membrane protein</topology>
    </subcellularLocation>
</comment>
<dbReference type="PANTHER" id="PTHR30627:SF2">
    <property type="entry name" value="PEPTIDOGLYCAN D,D-TRANSPEPTIDASE MRDA"/>
    <property type="match status" value="1"/>
</dbReference>
<gene>
    <name evidence="18" type="primary">mrdA</name>
    <name evidence="18" type="ORF">ACFQ4C_11320</name>
</gene>
<keyword evidence="4" id="KW-0997">Cell inner membrane</keyword>
<dbReference type="InterPro" id="IPR012338">
    <property type="entry name" value="Beta-lactam/transpept-like"/>
</dbReference>
<dbReference type="InterPro" id="IPR005311">
    <property type="entry name" value="PBP_dimer"/>
</dbReference>
<evidence type="ECO:0000259" key="16">
    <source>
        <dbReference type="Pfam" id="PF00905"/>
    </source>
</evidence>
<evidence type="ECO:0000313" key="18">
    <source>
        <dbReference type="EMBL" id="MFD1141703.1"/>
    </source>
</evidence>
<keyword evidence="11 15" id="KW-1133">Transmembrane helix</keyword>
<feature type="domain" description="Penicillin-binding protein dimerisation" evidence="17">
    <location>
        <begin position="50"/>
        <end position="212"/>
    </location>
</feature>
<proteinExistence type="predicted"/>
<accession>A0ABW3QIN0</accession>
<dbReference type="Proteomes" id="UP001597116">
    <property type="component" value="Unassembled WGS sequence"/>
</dbReference>
<organism evidence="18 19">
    <name type="scientific">Larkinella insperata</name>
    <dbReference type="NCBI Taxonomy" id="332158"/>
    <lineage>
        <taxon>Bacteria</taxon>
        <taxon>Pseudomonadati</taxon>
        <taxon>Bacteroidota</taxon>
        <taxon>Cytophagia</taxon>
        <taxon>Cytophagales</taxon>
        <taxon>Spirosomataceae</taxon>
        <taxon>Larkinella</taxon>
    </lineage>
</organism>
<sequence>MIENRKYIIIGVFCLIGLVYLSRLFYLQILDDSYSLESSSNSIKRVIEIPYRGQIYDRNGKLIVYNSPVYDLYVTPKKVSIPDTLAFCRLVGLEQTEFDSIMNHAKAYSYVKPSLFLRQLSKEDFARIQDALVDYQGFEHVTSSMRTYPAHTMANTLGYVAEVSKEQLEAQETPYYRQGDYIGRSGLEKQYESVLRGQRGIKFVMQNVRGVVKGSWKNGAFDSLAVAGKNLHTGIDVEIQQYADTLMQNKVGSVVAIEPSTGQILCMVSAPTYDPNILSSRHFSKSYAQLAKNPYKPLINRPIMASYRPGSTFKLIQALVAMQDGAVMPSSIFSHAGVPMKCHCYRSGRLNISGAVQYSCNPYFYHVFRRLLYNNAERNTFKASATGLQHWHDMVSKFGIGQKLGIDLPGELKGSLPDADYYNRMYGENHWKFSTVYSLSIGEGELLINPLKMANVAAIIANRGWYYTPHIVSGIGKAGEGIDPKYVEKHEVGINPQYFEHVIEGMQGAVEHGTVTAAATIPDIVICGKTGTSQNKKGKDHSIFVAFAPRENPKIAIAVFVENAGWGGIAAASVASLVIEKYIKRQVFDHALDKKVKEANYLPAITPPQKPAPKKIEPPRKDSVAKPLMVKATPPQPTAPATAEAKSSIASRPAPTSEN</sequence>
<dbReference type="Pfam" id="PF00905">
    <property type="entry name" value="Transpeptidase"/>
    <property type="match status" value="1"/>
</dbReference>
<evidence type="ECO:0000256" key="11">
    <source>
        <dbReference type="ARBA" id="ARBA00022989"/>
    </source>
</evidence>
<keyword evidence="3" id="KW-1003">Cell membrane</keyword>
<keyword evidence="5 18" id="KW-0121">Carboxypeptidase</keyword>
<comment type="caution">
    <text evidence="18">The sequence shown here is derived from an EMBL/GenBank/DDBJ whole genome shotgun (WGS) entry which is preliminary data.</text>
</comment>
<dbReference type="RefSeq" id="WP_265992186.1">
    <property type="nucleotide sequence ID" value="NZ_CP110973.1"/>
</dbReference>
<evidence type="ECO:0000256" key="7">
    <source>
        <dbReference type="ARBA" id="ARBA00022692"/>
    </source>
</evidence>
<dbReference type="Pfam" id="PF03717">
    <property type="entry name" value="PBP_dimer"/>
    <property type="match status" value="1"/>
</dbReference>
<dbReference type="InterPro" id="IPR050515">
    <property type="entry name" value="Beta-lactam/transpept"/>
</dbReference>
<dbReference type="EMBL" id="JBHTLP010000008">
    <property type="protein sequence ID" value="MFD1141703.1"/>
    <property type="molecule type" value="Genomic_DNA"/>
</dbReference>
<evidence type="ECO:0000256" key="1">
    <source>
        <dbReference type="ARBA" id="ARBA00004167"/>
    </source>
</evidence>
<keyword evidence="6" id="KW-0645">Protease</keyword>
<dbReference type="GO" id="GO:0009002">
    <property type="term" value="F:serine-type D-Ala-D-Ala carboxypeptidase activity"/>
    <property type="evidence" value="ECO:0007669"/>
    <property type="project" value="UniProtKB-EC"/>
</dbReference>
<evidence type="ECO:0000256" key="13">
    <source>
        <dbReference type="ARBA" id="ARBA00023316"/>
    </source>
</evidence>
<dbReference type="Gene3D" id="3.90.1310.10">
    <property type="entry name" value="Penicillin-binding protein 2a (Domain 2)"/>
    <property type="match status" value="1"/>
</dbReference>
<evidence type="ECO:0000256" key="10">
    <source>
        <dbReference type="ARBA" id="ARBA00022984"/>
    </source>
</evidence>
<dbReference type="Gene3D" id="3.30.1390.30">
    <property type="entry name" value="Penicillin-binding protein 2a, domain 3"/>
    <property type="match status" value="1"/>
</dbReference>
<feature type="compositionally biased region" description="Basic and acidic residues" evidence="14">
    <location>
        <begin position="614"/>
        <end position="624"/>
    </location>
</feature>
<evidence type="ECO:0000313" key="19">
    <source>
        <dbReference type="Proteomes" id="UP001597116"/>
    </source>
</evidence>
<evidence type="ECO:0000256" key="8">
    <source>
        <dbReference type="ARBA" id="ARBA00022801"/>
    </source>
</evidence>
<evidence type="ECO:0000256" key="2">
    <source>
        <dbReference type="ARBA" id="ARBA00004236"/>
    </source>
</evidence>
<name>A0ABW3QIN0_9BACT</name>
<protein>
    <submittedName>
        <fullName evidence="18">Penicillin-binding protein 2</fullName>
        <ecNumber evidence="18">3.4.16.4</ecNumber>
    </submittedName>
</protein>
<evidence type="ECO:0000256" key="14">
    <source>
        <dbReference type="SAM" id="MobiDB-lite"/>
    </source>
</evidence>
<keyword evidence="13" id="KW-0961">Cell wall biogenesis/degradation</keyword>
<dbReference type="SUPFAM" id="SSF56519">
    <property type="entry name" value="Penicillin binding protein dimerisation domain"/>
    <property type="match status" value="1"/>
</dbReference>
<keyword evidence="8 18" id="KW-0378">Hydrolase</keyword>
<evidence type="ECO:0000256" key="4">
    <source>
        <dbReference type="ARBA" id="ARBA00022519"/>
    </source>
</evidence>
<feature type="region of interest" description="Disordered" evidence="14">
    <location>
        <begin position="603"/>
        <end position="659"/>
    </location>
</feature>
<dbReference type="InterPro" id="IPR017790">
    <property type="entry name" value="Penicillin-binding_protein_2"/>
</dbReference>
<dbReference type="Gene3D" id="3.40.710.10">
    <property type="entry name" value="DD-peptidase/beta-lactamase superfamily"/>
    <property type="match status" value="1"/>
</dbReference>
<evidence type="ECO:0000256" key="6">
    <source>
        <dbReference type="ARBA" id="ARBA00022670"/>
    </source>
</evidence>
<reference evidence="19" key="1">
    <citation type="journal article" date="2019" name="Int. J. Syst. Evol. Microbiol.">
        <title>The Global Catalogue of Microorganisms (GCM) 10K type strain sequencing project: providing services to taxonomists for standard genome sequencing and annotation.</title>
        <authorList>
            <consortium name="The Broad Institute Genomics Platform"/>
            <consortium name="The Broad Institute Genome Sequencing Center for Infectious Disease"/>
            <person name="Wu L."/>
            <person name="Ma J."/>
        </authorList>
    </citation>
    <scope>NUCLEOTIDE SEQUENCE [LARGE SCALE GENOMIC DNA]</scope>
    <source>
        <strain evidence="19">CCUG 55608</strain>
    </source>
</reference>
<dbReference type="InterPro" id="IPR001460">
    <property type="entry name" value="PCN-bd_Tpept"/>
</dbReference>
<keyword evidence="12 15" id="KW-0472">Membrane</keyword>
<dbReference type="NCBIfam" id="TIGR03423">
    <property type="entry name" value="pbp2_mrdA"/>
    <property type="match status" value="1"/>
</dbReference>
<keyword evidence="9" id="KW-0133">Cell shape</keyword>
<evidence type="ECO:0000256" key="15">
    <source>
        <dbReference type="SAM" id="Phobius"/>
    </source>
</evidence>
<evidence type="ECO:0000256" key="9">
    <source>
        <dbReference type="ARBA" id="ARBA00022960"/>
    </source>
</evidence>
<feature type="transmembrane region" description="Helical" evidence="15">
    <location>
        <begin position="7"/>
        <end position="26"/>
    </location>
</feature>
<evidence type="ECO:0000256" key="3">
    <source>
        <dbReference type="ARBA" id="ARBA00022475"/>
    </source>
</evidence>
<keyword evidence="7 15" id="KW-0812">Transmembrane</keyword>
<evidence type="ECO:0000259" key="17">
    <source>
        <dbReference type="Pfam" id="PF03717"/>
    </source>
</evidence>
<evidence type="ECO:0000256" key="5">
    <source>
        <dbReference type="ARBA" id="ARBA00022645"/>
    </source>
</evidence>
<dbReference type="EC" id="3.4.16.4" evidence="18"/>
<feature type="domain" description="Penicillin-binding protein transpeptidase" evidence="16">
    <location>
        <begin position="252"/>
        <end position="576"/>
    </location>
</feature>
<feature type="compositionally biased region" description="Polar residues" evidence="14">
    <location>
        <begin position="648"/>
        <end position="659"/>
    </location>
</feature>
<dbReference type="SUPFAM" id="SSF56601">
    <property type="entry name" value="beta-lactamase/transpeptidase-like"/>
    <property type="match status" value="1"/>
</dbReference>